<dbReference type="GO" id="GO:0005774">
    <property type="term" value="C:vacuolar membrane"/>
    <property type="evidence" value="ECO:0007669"/>
    <property type="project" value="UniProtKB-SubCell"/>
</dbReference>
<dbReference type="InterPro" id="IPR027244">
    <property type="entry name" value="IML1"/>
</dbReference>
<evidence type="ECO:0000313" key="7">
    <source>
        <dbReference type="Proteomes" id="UP001214415"/>
    </source>
</evidence>
<dbReference type="GO" id="GO:1990130">
    <property type="term" value="C:GATOR1 complex"/>
    <property type="evidence" value="ECO:0007669"/>
    <property type="project" value="TreeGrafter"/>
</dbReference>
<dbReference type="Gene3D" id="1.10.10.10">
    <property type="entry name" value="Winged helix-like DNA-binding domain superfamily/Winged helix DNA-binding domain"/>
    <property type="match status" value="1"/>
</dbReference>
<dbReference type="GO" id="GO:0010508">
    <property type="term" value="P:positive regulation of autophagy"/>
    <property type="evidence" value="ECO:0007669"/>
    <property type="project" value="TreeGrafter"/>
</dbReference>
<comment type="similarity">
    <text evidence="2">Belongs to the IML1 family.</text>
</comment>
<proteinExistence type="inferred from homology"/>
<comment type="subcellular location">
    <subcellularLocation>
        <location evidence="1">Vacuole membrane</location>
        <topology evidence="1">Peripheral membrane protein</topology>
    </subcellularLocation>
</comment>
<dbReference type="InterPro" id="IPR045838">
    <property type="entry name" value="DEPDC5_CTD"/>
</dbReference>
<sequence length="1464" mass="165275">MARGRGVSANSLHDGHNSRLLMMWTHQPPNFSRHDFVMSPAHTLPQISDAELLMVIAPSAWDTLQAAIHDGTDLWPILSRVLVFTPAQALADQEVIARQQQLQLSINRHIAGLCGLMSRTPVVIARTPRVRHTLTHAELYLKDQYIGRADMWRLCEAMVDGCVYVGQTIQLAVGIRAKVGRLFIHEHSVMAGYFAPSTLPIFRTESARCNVFVQMSREMWEFDESGEIYYEKVLYGFLPDLIRKWESIGTSHVVSIVLFTRVLYDESEREHLTSLPVQRNNHGQLFVDYYKVILELDRAPHWPSVMRAMKEEFFRFQHDILLQPHCTKSRFEPPRQDLETVGGDEAVGGRVLLGRFAQAHEGNVLEAINLLLNSAEKHYIDRDLTITGFSYLLLTAGTGHFFVDKSLLRITTQRMCELGLSVDLVCLTQMPLHTVPLFRFLSHVPPSRSESKLAPDTHPLFVDAPRGPTQVCECTPFWINGSFYNIEQDRPYWQARFVPRCRMDGLRMTELLGSMQQELALPYLALPTSGRHGPSAAVRERFDEEQFAPVRTVSAPSTPTVPHMGSIVPPGVTHAKAPHASSRPMTPRAPSITNSLRSARSLVLEDLGKTAPTVSESITSLVAVRAASGAEMPVSVRQAAPRWRTWWPWRAASNAPRSRATTGDASRLLLQALGLQGRPSWSPQLVEVSHTSATWVAPLSNTEGLDASTVVGPSSPPEAPRTNPLNPRVAMSERNALLFRWQNVFTERVNHHAVKWWSMTLPACLPLTTRFLPSEHELTHAWHEYPYTVSVHSDTASIMLKRGTSTSPALAMLREMCAQRLAQGFQVVERPVARPGTAPGVRDARHLVLRHPAEMLRPGNFADGDPTYLMSMDQVHCISYSRQAGMIRVTRYVKKIAYSTSPISYRCCMWPRRHPGYHPISVRFHHPDPHAYNWTYLDSIIAGYEDTLIESLRYWRSRFVLVPSEGSPPAMMAGSGDYLSDEEVRLMGMDRLAELFMRSEYYPRGRPRHARTVPLRFLPTTLDPSSSLSDASFLEALAERNDELNQRHAHDPRPRQRESQAMSLAAIADDMRAATRELKVHDRVWHRVVHRRSFTGADLVTWLCRTYSDIHTRDDAVQLGNKLLRAGHMEHTFALHGFLDGHYFYRMVMPNEPSAAFAVATAPDATAAAAMARASDARADTRSDAGRPERPRVQLSRSMLIDVDPERRSSRSEVAVLHHDLAHNAENGFNFQIQWLGATPRLIEDLVQSWTRSVERYGLRLVEAPIHQIKDIGQHTPFLAPLSIPLSLAPPKPSAYAALVEEARRVQLSRAREPQSHLEAWLLRYVLAPPTTQSDQLFEMALVRDCGFVLDQEAQSLYPSHLDVHYSSRPTNFDYTQFVHRSGVAFVQVVGGRDGYLWLNNRLFNAIWHSQHKGHGQKYATPPPNAEQVRHSFQRLCSDKEALGHFYDRVWQLLTALATTEPAS</sequence>
<feature type="domain" description="DEP" evidence="5">
    <location>
        <begin position="1074"/>
        <end position="1149"/>
    </location>
</feature>
<evidence type="ECO:0000256" key="3">
    <source>
        <dbReference type="ARBA" id="ARBA00018529"/>
    </source>
</evidence>
<dbReference type="Pfam" id="PF19418">
    <property type="entry name" value="DEPDC5_CTD"/>
    <property type="match status" value="1"/>
</dbReference>
<dbReference type="SMART" id="SM00049">
    <property type="entry name" value="DEP"/>
    <property type="match status" value="1"/>
</dbReference>
<dbReference type="InterPro" id="IPR048255">
    <property type="entry name" value="IML1_N"/>
</dbReference>
<evidence type="ECO:0000313" key="6">
    <source>
        <dbReference type="EMBL" id="WFD24847.1"/>
    </source>
</evidence>
<evidence type="ECO:0000256" key="4">
    <source>
        <dbReference type="ARBA" id="ARBA00021881"/>
    </source>
</evidence>
<evidence type="ECO:0000256" key="1">
    <source>
        <dbReference type="ARBA" id="ARBA00004148"/>
    </source>
</evidence>
<evidence type="ECO:0000256" key="2">
    <source>
        <dbReference type="ARBA" id="ARBA00005643"/>
    </source>
</evidence>
<dbReference type="InterPro" id="IPR000591">
    <property type="entry name" value="DEP_dom"/>
</dbReference>
<dbReference type="GO" id="GO:0005096">
    <property type="term" value="F:GTPase activator activity"/>
    <property type="evidence" value="ECO:0007669"/>
    <property type="project" value="InterPro"/>
</dbReference>
<evidence type="ECO:0000259" key="5">
    <source>
        <dbReference type="SMART" id="SM00049"/>
    </source>
</evidence>
<gene>
    <name evidence="6" type="primary">IML1</name>
    <name evidence="6" type="ORF">MEQU1_003553</name>
</gene>
<dbReference type="GO" id="GO:1904262">
    <property type="term" value="P:negative regulation of TORC1 signaling"/>
    <property type="evidence" value="ECO:0007669"/>
    <property type="project" value="TreeGrafter"/>
</dbReference>
<dbReference type="InterPro" id="IPR036388">
    <property type="entry name" value="WH-like_DNA-bd_sf"/>
</dbReference>
<dbReference type="EMBL" id="CP119907">
    <property type="protein sequence ID" value="WFD24847.1"/>
    <property type="molecule type" value="Genomic_DNA"/>
</dbReference>
<keyword evidence="7" id="KW-1185">Reference proteome</keyword>
<dbReference type="GO" id="GO:0035556">
    <property type="term" value="P:intracellular signal transduction"/>
    <property type="evidence" value="ECO:0007669"/>
    <property type="project" value="InterPro"/>
</dbReference>
<organism evidence="6 7">
    <name type="scientific">Malassezia equina</name>
    <dbReference type="NCBI Taxonomy" id="1381935"/>
    <lineage>
        <taxon>Eukaryota</taxon>
        <taxon>Fungi</taxon>
        <taxon>Dikarya</taxon>
        <taxon>Basidiomycota</taxon>
        <taxon>Ustilaginomycotina</taxon>
        <taxon>Malasseziomycetes</taxon>
        <taxon>Malasseziales</taxon>
        <taxon>Malasseziaceae</taxon>
        <taxon>Malassezia</taxon>
    </lineage>
</organism>
<accession>A0AAF0J0L0</accession>
<dbReference type="SUPFAM" id="SSF46785">
    <property type="entry name" value="Winged helix' DNA-binding domain"/>
    <property type="match status" value="1"/>
</dbReference>
<dbReference type="Pfam" id="PF12257">
    <property type="entry name" value="IML1"/>
    <property type="match status" value="1"/>
</dbReference>
<dbReference type="InterPro" id="IPR036390">
    <property type="entry name" value="WH_DNA-bd_sf"/>
</dbReference>
<protein>
    <recommendedName>
        <fullName evidence="3">Vacuolar membrane-associated protein IML1</fullName>
    </recommendedName>
    <alternativeName>
        <fullName evidence="4">Vacuolar membrane-associated protein iml1</fullName>
    </alternativeName>
</protein>
<dbReference type="Proteomes" id="UP001214415">
    <property type="component" value="Chromosome 8"/>
</dbReference>
<name>A0AAF0J0L0_9BASI</name>
<dbReference type="PANTHER" id="PTHR13179">
    <property type="entry name" value="DEP DOMAIN CONTAINING PROTEIN 5"/>
    <property type="match status" value="1"/>
</dbReference>
<dbReference type="PANTHER" id="PTHR13179:SF8">
    <property type="entry name" value="GATOR COMPLEX PROTEIN DEPDC5"/>
    <property type="match status" value="1"/>
</dbReference>
<reference evidence="6" key="1">
    <citation type="submission" date="2023-03" db="EMBL/GenBank/DDBJ databases">
        <title>Mating type loci evolution in Malassezia.</title>
        <authorList>
            <person name="Coelho M.A."/>
        </authorList>
    </citation>
    <scope>NUCLEOTIDE SEQUENCE</scope>
    <source>
        <strain evidence="6">CBS 12830</strain>
    </source>
</reference>
<dbReference type="Pfam" id="PF00610">
    <property type="entry name" value="DEP"/>
    <property type="match status" value="1"/>
</dbReference>